<dbReference type="GeneID" id="32893492"/>
<dbReference type="InterPro" id="IPR023380">
    <property type="entry name" value="DsbB-like_sf"/>
</dbReference>
<evidence type="ECO:0000256" key="3">
    <source>
        <dbReference type="ARBA" id="ARBA00022448"/>
    </source>
</evidence>
<evidence type="ECO:0000256" key="11">
    <source>
        <dbReference type="ARBA" id="ARBA00023284"/>
    </source>
</evidence>
<comment type="subcellular location">
    <subcellularLocation>
        <location evidence="1">Membrane</location>
        <topology evidence="1">Multi-pass membrane protein</topology>
    </subcellularLocation>
</comment>
<dbReference type="InterPro" id="IPR012187">
    <property type="entry name" value="Disulphide_bond_form_BdbC"/>
</dbReference>
<dbReference type="Pfam" id="PF02600">
    <property type="entry name" value="DsbB"/>
    <property type="match status" value="1"/>
</dbReference>
<feature type="transmembrane region" description="Helical" evidence="12">
    <location>
        <begin position="112"/>
        <end position="129"/>
    </location>
</feature>
<evidence type="ECO:0000256" key="8">
    <source>
        <dbReference type="ARBA" id="ARBA00023136"/>
    </source>
</evidence>
<evidence type="ECO:0000256" key="10">
    <source>
        <dbReference type="ARBA" id="ARBA00023186"/>
    </source>
</evidence>
<dbReference type="PIRSF" id="PIRSF036659">
    <property type="entry name" value="BdbC"/>
    <property type="match status" value="1"/>
</dbReference>
<keyword evidence="4 12" id="KW-0812">Transmembrane</keyword>
<gene>
    <name evidence="13" type="ORF">B1756_05400</name>
</gene>
<dbReference type="EMBL" id="CP019893">
    <property type="protein sequence ID" value="ARS89236.1"/>
    <property type="molecule type" value="Genomic_DNA"/>
</dbReference>
<dbReference type="GO" id="GO:0015035">
    <property type="term" value="F:protein-disulfide reductase activity"/>
    <property type="evidence" value="ECO:0007669"/>
    <property type="project" value="InterPro"/>
</dbReference>
<dbReference type="GO" id="GO:0006457">
    <property type="term" value="P:protein folding"/>
    <property type="evidence" value="ECO:0007669"/>
    <property type="project" value="InterPro"/>
</dbReference>
<evidence type="ECO:0000256" key="9">
    <source>
        <dbReference type="ARBA" id="ARBA00023157"/>
    </source>
</evidence>
<dbReference type="RefSeq" id="WP_086887619.1">
    <property type="nucleotide sequence ID" value="NZ_CP019893.1"/>
</dbReference>
<keyword evidence="6 12" id="KW-1133">Transmembrane helix</keyword>
<organism evidence="13 14">
    <name type="scientific">Natrarchaeobaculum aegyptiacum</name>
    <dbReference type="NCBI Taxonomy" id="745377"/>
    <lineage>
        <taxon>Archaea</taxon>
        <taxon>Methanobacteriati</taxon>
        <taxon>Methanobacteriota</taxon>
        <taxon>Stenosarchaea group</taxon>
        <taxon>Halobacteria</taxon>
        <taxon>Halobacteriales</taxon>
        <taxon>Natrialbaceae</taxon>
        <taxon>Natrarchaeobaculum</taxon>
    </lineage>
</organism>
<proteinExistence type="inferred from homology"/>
<evidence type="ECO:0000313" key="13">
    <source>
        <dbReference type="EMBL" id="ARS89236.1"/>
    </source>
</evidence>
<dbReference type="KEGG" id="naj:B1756_05400"/>
<evidence type="ECO:0000256" key="6">
    <source>
        <dbReference type="ARBA" id="ARBA00022989"/>
    </source>
</evidence>
<dbReference type="OrthoDB" id="213767at2157"/>
<keyword evidence="8 12" id="KW-0472">Membrane</keyword>
<keyword evidence="3" id="KW-0813">Transport</keyword>
<dbReference type="Proteomes" id="UP000250088">
    <property type="component" value="Chromosome"/>
</dbReference>
<dbReference type="InterPro" id="IPR003752">
    <property type="entry name" value="DiS_bond_form_DsbB/BdbC"/>
</dbReference>
<feature type="transmembrane region" description="Helical" evidence="12">
    <location>
        <begin position="36"/>
        <end position="54"/>
    </location>
</feature>
<evidence type="ECO:0000256" key="4">
    <source>
        <dbReference type="ARBA" id="ARBA00022692"/>
    </source>
</evidence>
<evidence type="ECO:0000313" key="14">
    <source>
        <dbReference type="Proteomes" id="UP000250088"/>
    </source>
</evidence>
<name>A0A2Z2HQ43_9EURY</name>
<dbReference type="AlphaFoldDB" id="A0A2Z2HQ43"/>
<evidence type="ECO:0000256" key="2">
    <source>
        <dbReference type="ARBA" id="ARBA00007602"/>
    </source>
</evidence>
<keyword evidence="9" id="KW-1015">Disulfide bond</keyword>
<keyword evidence="10" id="KW-0143">Chaperone</keyword>
<dbReference type="GO" id="GO:0016020">
    <property type="term" value="C:membrane"/>
    <property type="evidence" value="ECO:0007669"/>
    <property type="project" value="UniProtKB-SubCell"/>
</dbReference>
<keyword evidence="14" id="KW-1185">Reference proteome</keyword>
<dbReference type="PANTHER" id="PTHR43469:SF1">
    <property type="entry name" value="SPBETA PROPHAGE-DERIVED DISULFIDE BOND FORMATION PROTEIN B"/>
    <property type="match status" value="1"/>
</dbReference>
<dbReference type="PANTHER" id="PTHR43469">
    <property type="entry name" value="DISULFIDE FORMATION PROTEIN-RELATED"/>
    <property type="match status" value="1"/>
</dbReference>
<protein>
    <submittedName>
        <fullName evidence="13">Disulfide bond formation protein B</fullName>
    </submittedName>
</protein>
<reference evidence="14" key="1">
    <citation type="submission" date="2017-02" db="EMBL/GenBank/DDBJ databases">
        <title>Natronthermophilus aegyptiacus gen. nov.,sp. nov., an aerobic, extremely halophilic alkalithermophilic archaeon isolated from the athalassohaline Wadi An Natrun, Egypt.</title>
        <authorList>
            <person name="Zhao B."/>
        </authorList>
    </citation>
    <scope>NUCLEOTIDE SEQUENCE [LARGE SCALE GENOMIC DNA]</scope>
    <source>
        <strain evidence="14">JW/NM-HA 15</strain>
    </source>
</reference>
<evidence type="ECO:0000256" key="1">
    <source>
        <dbReference type="ARBA" id="ARBA00004141"/>
    </source>
</evidence>
<keyword evidence="11" id="KW-0676">Redox-active center</keyword>
<keyword evidence="7" id="KW-0560">Oxidoreductase</keyword>
<keyword evidence="5" id="KW-0249">Electron transport</keyword>
<evidence type="ECO:0000256" key="7">
    <source>
        <dbReference type="ARBA" id="ARBA00023002"/>
    </source>
</evidence>
<sequence length="135" mass="14399">MQRRLLAALTLVAAAATVGSLYFSEVANYLPCELCWYQRILMYPLVVVLGVAAIDGHSSVWKTALPLSGLGTLLAAYHSVVQVTDSSAIGCGFGGGCDAILWQSWLFTIPRLAFVAFAIISVGLLALASQDRHLN</sequence>
<evidence type="ECO:0000256" key="12">
    <source>
        <dbReference type="SAM" id="Phobius"/>
    </source>
</evidence>
<dbReference type="Gene3D" id="1.20.1550.10">
    <property type="entry name" value="DsbB-like"/>
    <property type="match status" value="1"/>
</dbReference>
<evidence type="ECO:0000256" key="5">
    <source>
        <dbReference type="ARBA" id="ARBA00022982"/>
    </source>
</evidence>
<accession>A0A2Z2HQ43</accession>
<comment type="similarity">
    <text evidence="2">Belongs to the DsbB family. BdbC subfamily.</text>
</comment>
<dbReference type="SUPFAM" id="SSF158442">
    <property type="entry name" value="DsbB-like"/>
    <property type="match status" value="1"/>
</dbReference>